<accession>A0AAU7GD64</accession>
<dbReference type="EMBL" id="CP157390">
    <property type="protein sequence ID" value="XBM49375.1"/>
    <property type="molecule type" value="Genomic_DNA"/>
</dbReference>
<dbReference type="RefSeq" id="WP_348789293.1">
    <property type="nucleotide sequence ID" value="NZ_CP157390.1"/>
</dbReference>
<sequence>MKDDLRQILDQDPERKFRSRRLLESITEPTDSLDDLIWDSRMESAARLDPSLASSSLWLVRLSGEAVRDGWISAEMQNEIVGPLTREVELATPPSARAESRLGLVGVSAGSVVLHFRPASAKRLPRADQLGYDLSPIDEAVLKVLDLHNLFERRAPATEIARRYGTEQGLLRQAKQLVHALESYKVELSTRWWSAESHRRSSRLSQVGQEYAQELFSTSLQFDADRLQGMITALDISGIVTITPASGRPKYKVIVEAEDLRSPRFGLGERVDIMVRRESAMDRVGSGPVRSTYRFVRHADAEDPPLFDLA</sequence>
<gene>
    <name evidence="1" type="ORF">AAME72_05815</name>
</gene>
<organism evidence="1">
    <name type="scientific">Leifsonia sp. NPDC080035</name>
    <dbReference type="NCBI Taxonomy" id="3143936"/>
    <lineage>
        <taxon>Bacteria</taxon>
        <taxon>Bacillati</taxon>
        <taxon>Actinomycetota</taxon>
        <taxon>Actinomycetes</taxon>
        <taxon>Micrococcales</taxon>
        <taxon>Microbacteriaceae</taxon>
        <taxon>Leifsonia</taxon>
    </lineage>
</organism>
<reference evidence="1" key="1">
    <citation type="submission" date="2024-05" db="EMBL/GenBank/DDBJ databases">
        <title>The Natural Products Discovery Center: Release of the First 8490 Sequenced Strains for Exploring Actinobacteria Biosynthetic Diversity.</title>
        <authorList>
            <person name="Kalkreuter E."/>
            <person name="Kautsar S.A."/>
            <person name="Yang D."/>
            <person name="Bader C.D."/>
            <person name="Teijaro C.N."/>
            <person name="Fluegel L."/>
            <person name="Davis C.M."/>
            <person name="Simpson J.R."/>
            <person name="Lauterbach L."/>
            <person name="Steele A.D."/>
            <person name="Gui C."/>
            <person name="Meng S."/>
            <person name="Li G."/>
            <person name="Viehrig K."/>
            <person name="Ye F."/>
            <person name="Su P."/>
            <person name="Kiefer A.F."/>
            <person name="Nichols A."/>
            <person name="Cepeda A.J."/>
            <person name="Yan W."/>
            <person name="Fan B."/>
            <person name="Jiang Y."/>
            <person name="Adhikari A."/>
            <person name="Zheng C.-J."/>
            <person name="Schuster L."/>
            <person name="Cowan T.M."/>
            <person name="Smanski M.J."/>
            <person name="Chevrette M.G."/>
            <person name="de Carvalho L.P.S."/>
            <person name="Shen B."/>
        </authorList>
    </citation>
    <scope>NUCLEOTIDE SEQUENCE</scope>
    <source>
        <strain evidence="1">NPDC080035</strain>
    </source>
</reference>
<dbReference type="AlphaFoldDB" id="A0AAU7GD64"/>
<protein>
    <submittedName>
        <fullName evidence="1">Uncharacterized protein</fullName>
    </submittedName>
</protein>
<proteinExistence type="predicted"/>
<name>A0AAU7GD64_9MICO</name>
<evidence type="ECO:0000313" key="1">
    <source>
        <dbReference type="EMBL" id="XBM49375.1"/>
    </source>
</evidence>